<accession>K5Z1L9</accession>
<dbReference type="EMBL" id="AGZO01000031">
    <property type="protein sequence ID" value="EKN09414.1"/>
    <property type="molecule type" value="Genomic_DNA"/>
</dbReference>
<evidence type="ECO:0000256" key="1">
    <source>
        <dbReference type="SAM" id="MobiDB-lite"/>
    </source>
</evidence>
<feature type="region of interest" description="Disordered" evidence="1">
    <location>
        <begin position="756"/>
        <end position="792"/>
    </location>
</feature>
<reference evidence="3 4" key="1">
    <citation type="submission" date="2012-02" db="EMBL/GenBank/DDBJ databases">
        <title>The Genome Sequence of Parabacteroides goldsteinii CL02T12C30.</title>
        <authorList>
            <consortium name="The Broad Institute Genome Sequencing Platform"/>
            <person name="Earl A."/>
            <person name="Ward D."/>
            <person name="Feldgarden M."/>
            <person name="Gevers D."/>
            <person name="Zitomersky N.L."/>
            <person name="Coyne M.J."/>
            <person name="Comstock L.E."/>
            <person name="Young S.K."/>
            <person name="Zeng Q."/>
            <person name="Gargeya S."/>
            <person name="Fitzgerald M."/>
            <person name="Haas B."/>
            <person name="Abouelleil A."/>
            <person name="Alvarado L."/>
            <person name="Arachchi H.M."/>
            <person name="Berlin A."/>
            <person name="Chapman S.B."/>
            <person name="Gearin G."/>
            <person name="Goldberg J."/>
            <person name="Griggs A."/>
            <person name="Gujja S."/>
            <person name="Hansen M."/>
            <person name="Heiman D."/>
            <person name="Howarth C."/>
            <person name="Larimer J."/>
            <person name="Lui A."/>
            <person name="MacDonald P.J.P."/>
            <person name="McCowen C."/>
            <person name="Montmayeur A."/>
            <person name="Murphy C."/>
            <person name="Neiman D."/>
            <person name="Pearson M."/>
            <person name="Priest M."/>
            <person name="Roberts A."/>
            <person name="Saif S."/>
            <person name="Shea T."/>
            <person name="Sisk P."/>
            <person name="Stolte C."/>
            <person name="Sykes S."/>
            <person name="Wortman J."/>
            <person name="Nusbaum C."/>
            <person name="Birren B."/>
        </authorList>
    </citation>
    <scope>NUCLEOTIDE SEQUENCE [LARGE SCALE GENOMIC DNA]</scope>
    <source>
        <strain evidence="3 4">CL02T12C30</strain>
    </source>
</reference>
<proteinExistence type="predicted"/>
<dbReference type="Pfam" id="PF19263">
    <property type="entry name" value="DUF5906"/>
    <property type="match status" value="1"/>
</dbReference>
<dbReference type="InterPro" id="IPR045455">
    <property type="entry name" value="NrS-1_pol-like_helicase"/>
</dbReference>
<dbReference type="Proteomes" id="UP000006330">
    <property type="component" value="Unassembled WGS sequence"/>
</dbReference>
<protein>
    <recommendedName>
        <fullName evidence="2">NrS-1 polymerase-like helicase domain-containing protein</fullName>
    </recommendedName>
</protein>
<dbReference type="Gene3D" id="3.40.50.300">
    <property type="entry name" value="P-loop containing nucleotide triphosphate hydrolases"/>
    <property type="match status" value="1"/>
</dbReference>
<evidence type="ECO:0000313" key="3">
    <source>
        <dbReference type="EMBL" id="EKN09414.1"/>
    </source>
</evidence>
<dbReference type="RefSeq" id="WP_007657951.1">
    <property type="nucleotide sequence ID" value="NZ_JH976475.1"/>
</dbReference>
<feature type="domain" description="NrS-1 polymerase-like helicase" evidence="2">
    <location>
        <begin position="479"/>
        <end position="582"/>
    </location>
</feature>
<dbReference type="AlphaFoldDB" id="K5Z1L9"/>
<evidence type="ECO:0000313" key="4">
    <source>
        <dbReference type="Proteomes" id="UP000006330"/>
    </source>
</evidence>
<evidence type="ECO:0000259" key="2">
    <source>
        <dbReference type="Pfam" id="PF19263"/>
    </source>
</evidence>
<name>K5Z1L9_9BACT</name>
<comment type="caution">
    <text evidence="3">The sequence shown here is derived from an EMBL/GenBank/DDBJ whole genome shotgun (WGS) entry which is preliminary data.</text>
</comment>
<gene>
    <name evidence="3" type="ORF">HMPREF1076_04443</name>
</gene>
<sequence length="792" mass="93125">MSTEIKQSPIIAYYLQRLKDVGLMEENNRRQVFNADGRPQTIPIFCYKEDKDWLEIPYVRPDGTQEFYAEGKKEDIPYTRIRYRIPREYKDTEGRIKKQRYNQPPKTGVRAYCPPAIVEKYRKQESIQTLIIVEGEFKSIAGSVNGMDIMGIGGMQNYCNKETNELEANISQVIRTCKVQNVILLLDADCLRVEYKDKKDLATRLQNFHSAVTRFSELVRPFDVDLYFAHVQTKYLGTAKGLDDLLALPGVDKERVNRELEKLSTGEKIYFSVQRITASSTSKLMKYFLLDNVSEFYEANKEVIQDKPFIYKGSRYYWDGSKVVNAWYDDARQYLRVGISFYKKVWKINPHKDPTHQKPQLILEPWQVGEINRDYSNSKTFIQYIPKYDQFCNLPDNTKNYKRIVEIEHEGILTRCYNMYTELNHEMEPGEWPNIEKFLRHIFQSKNTSGETMYEFGLDYIQLSYFNPTQRLPILCPVSRERNTGKSTFLNFLQLIFQENMSILDNERFTGKFTSHFVHKLVVALDEGFIPIEQKLMKERIKNYSTGRTVWLEGKGSNASEIYNFMHLIMCSNDETNFMQIDEGENRFCVLKVPTLTFDDPGILQKMEQEIPHFLHFLKNRTLYYPTGQGRFSFNPTVYETEALRVIQERTQNFLPKQVKDFLNEMFRMTGQAYLDYSPKDIVRGIYEFSNTKISKPAIMDYLKFDLNLRPQPKGRYTLYKESLDPENTAGYETVSITGYPYRFFYKDFLDAEEQEEQEAMMEKAEQAIQTVSTQETQLPFPPADPNEDKPF</sequence>
<dbReference type="InterPro" id="IPR027417">
    <property type="entry name" value="P-loop_NTPase"/>
</dbReference>
<dbReference type="PATRIC" id="fig|999418.3.peg.4515"/>
<organism evidence="3 4">
    <name type="scientific">Parabacteroides goldsteinii CL02T12C30</name>
    <dbReference type="NCBI Taxonomy" id="999418"/>
    <lineage>
        <taxon>Bacteria</taxon>
        <taxon>Pseudomonadati</taxon>
        <taxon>Bacteroidota</taxon>
        <taxon>Bacteroidia</taxon>
        <taxon>Bacteroidales</taxon>
        <taxon>Tannerellaceae</taxon>
        <taxon>Parabacteroides</taxon>
    </lineage>
</organism>
<dbReference type="OrthoDB" id="608366at2"/>
<dbReference type="HOGENOM" id="CLU_359759_0_0_10"/>